<dbReference type="AlphaFoldDB" id="A0A4Y1R2N1"/>
<feature type="chain" id="PRO_5021239449" evidence="1">
    <location>
        <begin position="19"/>
        <end position="93"/>
    </location>
</feature>
<proteinExistence type="predicted"/>
<sequence>MVGLTISGLVCLASSSLCIHPQKSRDRSEQVDINNNKSSFACCLLINTEIHQLSFLGVGFQMVAALNLNGSLELEVLTIMLCGCAVQRLVKFG</sequence>
<evidence type="ECO:0000256" key="1">
    <source>
        <dbReference type="SAM" id="SignalP"/>
    </source>
</evidence>
<gene>
    <name evidence="2" type="ORF">Prudu_007768</name>
</gene>
<feature type="signal peptide" evidence="1">
    <location>
        <begin position="1"/>
        <end position="18"/>
    </location>
</feature>
<name>A0A4Y1R2N1_PRUDU</name>
<protein>
    <submittedName>
        <fullName evidence="2">Uncharacterized protein</fullName>
    </submittedName>
</protein>
<reference evidence="2" key="1">
    <citation type="journal article" date="2019" name="Science">
        <title>Mutation of a bHLH transcription factor allowed almond domestication.</title>
        <authorList>
            <person name="Sanchez-Perez R."/>
            <person name="Pavan S."/>
            <person name="Mazzeo R."/>
            <person name="Moldovan C."/>
            <person name="Aiese Cigliano R."/>
            <person name="Del Cueto J."/>
            <person name="Ricciardi F."/>
            <person name="Lotti C."/>
            <person name="Ricciardi L."/>
            <person name="Dicenta F."/>
            <person name="Lopez-Marques R.L."/>
            <person name="Lindberg Moller B."/>
        </authorList>
    </citation>
    <scope>NUCLEOTIDE SEQUENCE</scope>
</reference>
<organism evidence="2">
    <name type="scientific">Prunus dulcis</name>
    <name type="common">Almond</name>
    <name type="synonym">Amygdalus dulcis</name>
    <dbReference type="NCBI Taxonomy" id="3755"/>
    <lineage>
        <taxon>Eukaryota</taxon>
        <taxon>Viridiplantae</taxon>
        <taxon>Streptophyta</taxon>
        <taxon>Embryophyta</taxon>
        <taxon>Tracheophyta</taxon>
        <taxon>Spermatophyta</taxon>
        <taxon>Magnoliopsida</taxon>
        <taxon>eudicotyledons</taxon>
        <taxon>Gunneridae</taxon>
        <taxon>Pentapetalae</taxon>
        <taxon>rosids</taxon>
        <taxon>fabids</taxon>
        <taxon>Rosales</taxon>
        <taxon>Rosaceae</taxon>
        <taxon>Amygdaloideae</taxon>
        <taxon>Amygdaleae</taxon>
        <taxon>Prunus</taxon>
    </lineage>
</organism>
<accession>A0A4Y1R2N1</accession>
<dbReference type="EMBL" id="AP019298">
    <property type="protein sequence ID" value="BBG98379.1"/>
    <property type="molecule type" value="Genomic_DNA"/>
</dbReference>
<keyword evidence="1" id="KW-0732">Signal</keyword>
<evidence type="ECO:0000313" key="2">
    <source>
        <dbReference type="EMBL" id="BBG98379.1"/>
    </source>
</evidence>